<dbReference type="Proteomes" id="UP000636394">
    <property type="component" value="Unassembled WGS sequence"/>
</dbReference>
<feature type="transmembrane region" description="Helical" evidence="9">
    <location>
        <begin position="89"/>
        <end position="108"/>
    </location>
</feature>
<evidence type="ECO:0000313" key="14">
    <source>
        <dbReference type="Proteomes" id="UP000636394"/>
    </source>
</evidence>
<feature type="active site" evidence="9">
    <location>
        <position position="143"/>
    </location>
</feature>
<dbReference type="AlphaFoldDB" id="A0A9E6MP57"/>
<feature type="transmembrane region" description="Helical" evidence="9">
    <location>
        <begin position="152"/>
        <end position="175"/>
    </location>
</feature>
<sequence>MALHAEELTNESGRGGASASARPGHARGRVLAVIAVIAAVWVALDQATKAYFNSFDLGAVAGGPFAGLVQFRLVHNTGMAWGLFGDSTFALGVMSVAVCCFFAAYAFICAPRLNWAEVVGLALVIAGGIGNACDRFTQGYVVDFIETVFMDFPVFNIADIGVTCGFVLFLIGLFVSMSREGDSGTSDADGFGADAPSARKDG</sequence>
<name>A0A9E6MP57_9ACTN</name>
<comment type="catalytic activity">
    <reaction evidence="9">
        <text>Release of signal peptides from bacterial membrane prolipoproteins. Hydrolyzes -Xaa-Yaa-Zaa-|-(S,diacylglyceryl)Cys-, in which Xaa is hydrophobic (preferably Leu), and Yaa (Ala or Ser) and Zaa (Gly or Ala) have small, neutral side chains.</text>
        <dbReference type="EC" id="3.4.23.36"/>
    </reaction>
</comment>
<evidence type="ECO:0000313" key="13">
    <source>
        <dbReference type="EMBL" id="QTU83651.1"/>
    </source>
</evidence>
<dbReference type="GO" id="GO:0005886">
    <property type="term" value="C:plasma membrane"/>
    <property type="evidence" value="ECO:0007669"/>
    <property type="project" value="UniProtKB-SubCell"/>
</dbReference>
<dbReference type="EC" id="3.4.23.36" evidence="9"/>
<reference evidence="12 14" key="1">
    <citation type="submission" date="2019-11" db="EMBL/GenBank/DDBJ databases">
        <title>Eggerthellaceae novel genus isolated from the rectal contents of marmort.</title>
        <authorList>
            <person name="Zhang G."/>
        </authorList>
    </citation>
    <scope>NUCLEOTIDE SEQUENCE [LARGE SCALE GENOMIC DNA]</scope>
    <source>
        <strain evidence="14">zg-886</strain>
        <strain evidence="12">Zg-886</strain>
    </source>
</reference>
<evidence type="ECO:0000256" key="4">
    <source>
        <dbReference type="ARBA" id="ARBA00022692"/>
    </source>
</evidence>
<protein>
    <recommendedName>
        <fullName evidence="9">Lipoprotein signal peptidase</fullName>
        <ecNumber evidence="9">3.4.23.36</ecNumber>
    </recommendedName>
    <alternativeName>
        <fullName evidence="9">Prolipoprotein signal peptidase</fullName>
    </alternativeName>
    <alternativeName>
        <fullName evidence="9">Signal peptidase II</fullName>
        <shortName evidence="9">SPase II</shortName>
    </alternativeName>
</protein>
<feature type="transmembrane region" description="Helical" evidence="9">
    <location>
        <begin position="26"/>
        <end position="44"/>
    </location>
</feature>
<dbReference type="KEGG" id="ebz:J7S26_04425"/>
<evidence type="ECO:0000256" key="1">
    <source>
        <dbReference type="ARBA" id="ARBA00006139"/>
    </source>
</evidence>
<evidence type="ECO:0000256" key="9">
    <source>
        <dbReference type="HAMAP-Rule" id="MF_00161"/>
    </source>
</evidence>
<dbReference type="PANTHER" id="PTHR33695:SF1">
    <property type="entry name" value="LIPOPROTEIN SIGNAL PEPTIDASE"/>
    <property type="match status" value="1"/>
</dbReference>
<feature type="active site" evidence="9">
    <location>
        <position position="159"/>
    </location>
</feature>
<gene>
    <name evidence="9 13" type="primary">lspA</name>
    <name evidence="12" type="ORF">GMI68_03205</name>
    <name evidence="13" type="ORF">J7S26_04425</name>
</gene>
<comment type="function">
    <text evidence="9">This protein specifically catalyzes the removal of signal peptides from prolipoproteins.</text>
</comment>
<feature type="region of interest" description="Disordered" evidence="11">
    <location>
        <begin position="183"/>
        <end position="202"/>
    </location>
</feature>
<evidence type="ECO:0000256" key="5">
    <source>
        <dbReference type="ARBA" id="ARBA00022750"/>
    </source>
</evidence>
<evidence type="ECO:0000256" key="7">
    <source>
        <dbReference type="ARBA" id="ARBA00022989"/>
    </source>
</evidence>
<dbReference type="EMBL" id="WPCR01000003">
    <property type="protein sequence ID" value="NHM13789.1"/>
    <property type="molecule type" value="Genomic_DNA"/>
</dbReference>
<organism evidence="13 15">
    <name type="scientific">Xiamenia xianingshaonis</name>
    <dbReference type="NCBI Taxonomy" id="2682776"/>
    <lineage>
        <taxon>Bacteria</taxon>
        <taxon>Bacillati</taxon>
        <taxon>Actinomycetota</taxon>
        <taxon>Coriobacteriia</taxon>
        <taxon>Eggerthellales</taxon>
        <taxon>Eggerthellaceae</taxon>
        <taxon>Xiamenia</taxon>
    </lineage>
</organism>
<evidence type="ECO:0000256" key="2">
    <source>
        <dbReference type="ARBA" id="ARBA00022475"/>
    </source>
</evidence>
<feature type="transmembrane region" description="Helical" evidence="9">
    <location>
        <begin position="115"/>
        <end position="132"/>
    </location>
</feature>
<keyword evidence="8 9" id="KW-0472">Membrane</keyword>
<dbReference type="GO" id="GO:0006508">
    <property type="term" value="P:proteolysis"/>
    <property type="evidence" value="ECO:0007669"/>
    <property type="project" value="UniProtKB-KW"/>
</dbReference>
<keyword evidence="5 9" id="KW-0064">Aspartyl protease</keyword>
<dbReference type="NCBIfam" id="TIGR00077">
    <property type="entry name" value="lspA"/>
    <property type="match status" value="1"/>
</dbReference>
<dbReference type="PANTHER" id="PTHR33695">
    <property type="entry name" value="LIPOPROTEIN SIGNAL PEPTIDASE"/>
    <property type="match status" value="1"/>
</dbReference>
<dbReference type="EMBL" id="CP072829">
    <property type="protein sequence ID" value="QTU83651.1"/>
    <property type="molecule type" value="Genomic_DNA"/>
</dbReference>
<evidence type="ECO:0000313" key="12">
    <source>
        <dbReference type="EMBL" id="NHM13789.1"/>
    </source>
</evidence>
<proteinExistence type="inferred from homology"/>
<dbReference type="Pfam" id="PF01252">
    <property type="entry name" value="Peptidase_A8"/>
    <property type="match status" value="1"/>
</dbReference>
<keyword evidence="4 9" id="KW-0812">Transmembrane</keyword>
<keyword evidence="14" id="KW-1185">Reference proteome</keyword>
<evidence type="ECO:0000256" key="10">
    <source>
        <dbReference type="RuleBase" id="RU004181"/>
    </source>
</evidence>
<keyword evidence="7 9" id="KW-1133">Transmembrane helix</keyword>
<comment type="pathway">
    <text evidence="9">Protein modification; lipoprotein biosynthesis (signal peptide cleavage).</text>
</comment>
<dbReference type="GO" id="GO:0004190">
    <property type="term" value="F:aspartic-type endopeptidase activity"/>
    <property type="evidence" value="ECO:0007669"/>
    <property type="project" value="UniProtKB-UniRule"/>
</dbReference>
<comment type="similarity">
    <text evidence="1 9 10">Belongs to the peptidase A8 family.</text>
</comment>
<comment type="subcellular location">
    <subcellularLocation>
        <location evidence="9">Cell membrane</location>
        <topology evidence="9">Multi-pass membrane protein</topology>
    </subcellularLocation>
</comment>
<reference evidence="13" key="2">
    <citation type="submission" date="2021-04" db="EMBL/GenBank/DDBJ databases">
        <title>Novel species in family Eggerthellaceae.</title>
        <authorList>
            <person name="Zhang G."/>
        </authorList>
    </citation>
    <scope>NUCLEOTIDE SEQUENCE</scope>
    <source>
        <strain evidence="13">Zg-886</strain>
    </source>
</reference>
<evidence type="ECO:0000256" key="6">
    <source>
        <dbReference type="ARBA" id="ARBA00022801"/>
    </source>
</evidence>
<evidence type="ECO:0000256" key="3">
    <source>
        <dbReference type="ARBA" id="ARBA00022670"/>
    </source>
</evidence>
<dbReference type="PRINTS" id="PR00781">
    <property type="entry name" value="LIPOSIGPTASE"/>
</dbReference>
<evidence type="ECO:0000256" key="11">
    <source>
        <dbReference type="SAM" id="MobiDB-lite"/>
    </source>
</evidence>
<feature type="transmembrane region" description="Helical" evidence="9">
    <location>
        <begin position="51"/>
        <end position="69"/>
    </location>
</feature>
<evidence type="ECO:0000313" key="15">
    <source>
        <dbReference type="Proteomes" id="UP000671910"/>
    </source>
</evidence>
<dbReference type="HAMAP" id="MF_00161">
    <property type="entry name" value="LspA"/>
    <property type="match status" value="1"/>
</dbReference>
<dbReference type="InterPro" id="IPR001872">
    <property type="entry name" value="Peptidase_A8"/>
</dbReference>
<dbReference type="Proteomes" id="UP000671910">
    <property type="component" value="Chromosome"/>
</dbReference>
<dbReference type="RefSeq" id="WP_166338837.1">
    <property type="nucleotide sequence ID" value="NZ_CP072829.1"/>
</dbReference>
<accession>A0A9E6MP57</accession>
<keyword evidence="3 9" id="KW-0645">Protease</keyword>
<keyword evidence="2 9" id="KW-1003">Cell membrane</keyword>
<keyword evidence="6 9" id="KW-0378">Hydrolase</keyword>
<evidence type="ECO:0000256" key="8">
    <source>
        <dbReference type="ARBA" id="ARBA00023136"/>
    </source>
</evidence>